<dbReference type="AlphaFoldDB" id="A0AAN9ACG3"/>
<sequence>DRLIEFNQVSTVDIQHMSISAEENSGTSCGPTFQCGLFPKKCGSSNLPSKGSNIPADKMDGNHVDMTCSMSDLKQIFSEESQSKINNIQAGEYPGIYNKDEENKTGIALSYNDHSEVVVTQPTHRAISKWTHNQMEAEATQFTQSNDLINESLSAKTDRNVLDLLNQVKCSEHESKSSINIKENVLDIKDRNRYSSGGNEKPRQNTNKSVLNLEIYENSLHSHSPKEQNTSSNTSDDVISNAGGGRYSPANNFSQGTSRRTRIKSLANSKPCSNKRSSKTLSKSCYIETQTLFTPEDLSNELLYPNLSDFDSEVYQNKHAREADFVLHKPKRQPRKYPLPSSFTQSNGHALQKCDIDGLIEPLATEDDLALKEGTKLLMENVSVFGTNVNGHCADKAMPYEAINFALECEIDNFEREEYVQFKRANHSGAVEFPAPYFLLSLTPDMVCRDLFQNMGDTRSKNICKDNIIEYAQKGTGTTSFCNKESNNREFSGSNIKPSSGKLMNSYKTEKENQTKDFLGEFNLGCTPNTSSEYSPLLLSQDCYNFLLCDSSTHSNIFHKTTYTSVSGKNRCAKHSEFQHASSSEGETKVECSRSMLHTSCHHVTSASENKIYHETSHCSCNNEDTRNKYLDTILKPCSPETIRHRRHSKCNRNVQYQQILSQEWASSESDENVSAQAQEDSKELKPMTSLVQNEKHCIKMQNIFDQNTCGSESNHPKVNSYTLYDCNHAEKSNVPYEPLEDATSSSVTPTAPSSSLVHLSDCQGATR</sequence>
<keyword evidence="3" id="KW-1185">Reference proteome</keyword>
<name>A0AAN9ACG3_HALRR</name>
<feature type="non-terminal residue" evidence="2">
    <location>
        <position position="1"/>
    </location>
</feature>
<feature type="region of interest" description="Disordered" evidence="1">
    <location>
        <begin position="736"/>
        <end position="768"/>
    </location>
</feature>
<organism evidence="2 3">
    <name type="scientific">Halocaridina rubra</name>
    <name type="common">Hawaiian red shrimp</name>
    <dbReference type="NCBI Taxonomy" id="373956"/>
    <lineage>
        <taxon>Eukaryota</taxon>
        <taxon>Metazoa</taxon>
        <taxon>Ecdysozoa</taxon>
        <taxon>Arthropoda</taxon>
        <taxon>Crustacea</taxon>
        <taxon>Multicrustacea</taxon>
        <taxon>Malacostraca</taxon>
        <taxon>Eumalacostraca</taxon>
        <taxon>Eucarida</taxon>
        <taxon>Decapoda</taxon>
        <taxon>Pleocyemata</taxon>
        <taxon>Caridea</taxon>
        <taxon>Atyoidea</taxon>
        <taxon>Atyidae</taxon>
        <taxon>Halocaridina</taxon>
    </lineage>
</organism>
<reference evidence="2 3" key="1">
    <citation type="submission" date="2023-11" db="EMBL/GenBank/DDBJ databases">
        <title>Halocaridina rubra genome assembly.</title>
        <authorList>
            <person name="Smith C."/>
        </authorList>
    </citation>
    <scope>NUCLEOTIDE SEQUENCE [LARGE SCALE GENOMIC DNA]</scope>
    <source>
        <strain evidence="2">EP-1</strain>
        <tissue evidence="2">Whole</tissue>
    </source>
</reference>
<gene>
    <name evidence="2" type="ORF">SK128_028549</name>
</gene>
<feature type="compositionally biased region" description="Polar residues" evidence="1">
    <location>
        <begin position="221"/>
        <end position="238"/>
    </location>
</feature>
<evidence type="ECO:0000313" key="3">
    <source>
        <dbReference type="Proteomes" id="UP001381693"/>
    </source>
</evidence>
<accession>A0AAN9ACG3</accession>
<feature type="compositionally biased region" description="Polar residues" evidence="1">
    <location>
        <begin position="249"/>
        <end position="258"/>
    </location>
</feature>
<feature type="region of interest" description="Disordered" evidence="1">
    <location>
        <begin position="221"/>
        <end position="275"/>
    </location>
</feature>
<feature type="compositionally biased region" description="Polar residues" evidence="1">
    <location>
        <begin position="266"/>
        <end position="275"/>
    </location>
</feature>
<protein>
    <submittedName>
        <fullName evidence="2">Uncharacterized protein</fullName>
    </submittedName>
</protein>
<evidence type="ECO:0000256" key="1">
    <source>
        <dbReference type="SAM" id="MobiDB-lite"/>
    </source>
</evidence>
<proteinExistence type="predicted"/>
<comment type="caution">
    <text evidence="2">The sequence shown here is derived from an EMBL/GenBank/DDBJ whole genome shotgun (WGS) entry which is preliminary data.</text>
</comment>
<dbReference type="EMBL" id="JAXCGZ010003910">
    <property type="protein sequence ID" value="KAK7082704.1"/>
    <property type="molecule type" value="Genomic_DNA"/>
</dbReference>
<feature type="compositionally biased region" description="Low complexity" evidence="1">
    <location>
        <begin position="743"/>
        <end position="756"/>
    </location>
</feature>
<evidence type="ECO:0000313" key="2">
    <source>
        <dbReference type="EMBL" id="KAK7082704.1"/>
    </source>
</evidence>
<dbReference type="Proteomes" id="UP001381693">
    <property type="component" value="Unassembled WGS sequence"/>
</dbReference>
<feature type="region of interest" description="Disordered" evidence="1">
    <location>
        <begin position="666"/>
        <end position="686"/>
    </location>
</feature>
<feature type="compositionally biased region" description="Polar residues" evidence="1">
    <location>
        <begin position="666"/>
        <end position="679"/>
    </location>
</feature>